<evidence type="ECO:0000256" key="1">
    <source>
        <dbReference type="SAM" id="MobiDB-lite"/>
    </source>
</evidence>
<protein>
    <submittedName>
        <fullName evidence="2">Uncharacterized protein</fullName>
    </submittedName>
</protein>
<feature type="region of interest" description="Disordered" evidence="1">
    <location>
        <begin position="222"/>
        <end position="245"/>
    </location>
</feature>
<keyword evidence="3" id="KW-1185">Reference proteome</keyword>
<feature type="compositionally biased region" description="Polar residues" evidence="1">
    <location>
        <begin position="226"/>
        <end position="237"/>
    </location>
</feature>
<name>A0A0D7AL17_9AGAR</name>
<feature type="region of interest" description="Disordered" evidence="1">
    <location>
        <begin position="257"/>
        <end position="280"/>
    </location>
</feature>
<organism evidence="2 3">
    <name type="scientific">Fistulina hepatica ATCC 64428</name>
    <dbReference type="NCBI Taxonomy" id="1128425"/>
    <lineage>
        <taxon>Eukaryota</taxon>
        <taxon>Fungi</taxon>
        <taxon>Dikarya</taxon>
        <taxon>Basidiomycota</taxon>
        <taxon>Agaricomycotina</taxon>
        <taxon>Agaricomycetes</taxon>
        <taxon>Agaricomycetidae</taxon>
        <taxon>Agaricales</taxon>
        <taxon>Fistulinaceae</taxon>
        <taxon>Fistulina</taxon>
    </lineage>
</organism>
<feature type="region of interest" description="Disordered" evidence="1">
    <location>
        <begin position="58"/>
        <end position="97"/>
    </location>
</feature>
<dbReference type="AlphaFoldDB" id="A0A0D7AL17"/>
<dbReference type="EMBL" id="KN881650">
    <property type="protein sequence ID" value="KIY51483.1"/>
    <property type="molecule type" value="Genomic_DNA"/>
</dbReference>
<dbReference type="Proteomes" id="UP000054144">
    <property type="component" value="Unassembled WGS sequence"/>
</dbReference>
<evidence type="ECO:0000313" key="2">
    <source>
        <dbReference type="EMBL" id="KIY51483.1"/>
    </source>
</evidence>
<gene>
    <name evidence="2" type="ORF">FISHEDRAFT_70714</name>
</gene>
<reference evidence="2 3" key="1">
    <citation type="journal article" date="2015" name="Fungal Genet. Biol.">
        <title>Evolution of novel wood decay mechanisms in Agaricales revealed by the genome sequences of Fistulina hepatica and Cylindrobasidium torrendii.</title>
        <authorList>
            <person name="Floudas D."/>
            <person name="Held B.W."/>
            <person name="Riley R."/>
            <person name="Nagy L.G."/>
            <person name="Koehler G."/>
            <person name="Ransdell A.S."/>
            <person name="Younus H."/>
            <person name="Chow J."/>
            <person name="Chiniquy J."/>
            <person name="Lipzen A."/>
            <person name="Tritt A."/>
            <person name="Sun H."/>
            <person name="Haridas S."/>
            <person name="LaButti K."/>
            <person name="Ohm R.A."/>
            <person name="Kues U."/>
            <person name="Blanchette R.A."/>
            <person name="Grigoriev I.V."/>
            <person name="Minto R.E."/>
            <person name="Hibbett D.S."/>
        </authorList>
    </citation>
    <scope>NUCLEOTIDE SEQUENCE [LARGE SCALE GENOMIC DNA]</scope>
    <source>
        <strain evidence="2 3">ATCC 64428</strain>
    </source>
</reference>
<sequence length="339" mass="37065">MNYHRSTTRPRIQARKHRYLAIVLADKSLASKPCRLVPAVFSQVVGLSGSLAVSTSSTAKSSSYYNEHETPKFRSPAHGSAYQAHADRSNVSTKGNPPSLMSYVLSRPSGSLRSVPISRRLAYVDEEAMYPVPHTYDEPYMSLSSTYVQSTEDLHIPGPLTSTTVSPDRRYMGNASQSPWVKVEGLSLPTLPQTVPSSTGASPTNSRFYTLNTQSVAKYGGASPAVPTTNSASSILSPWTRPPPSDIVFRPPRIRAEEEDQAPSRGYGLPAHDGKRRQRPRRYPMAAEDKFLFVPTHPVRQNGDVVYMPHDARCVGYFAKQVHKDVSPGASSSSGANVD</sequence>
<evidence type="ECO:0000313" key="3">
    <source>
        <dbReference type="Proteomes" id="UP000054144"/>
    </source>
</evidence>
<proteinExistence type="predicted"/>
<accession>A0A0D7AL17</accession>